<feature type="region of interest" description="Disordered" evidence="1">
    <location>
        <begin position="1"/>
        <end position="68"/>
    </location>
</feature>
<evidence type="ECO:0000313" key="3">
    <source>
        <dbReference type="Proteomes" id="UP001066276"/>
    </source>
</evidence>
<accession>A0AAV7W9H1</accession>
<gene>
    <name evidence="2" type="ORF">NDU88_006041</name>
</gene>
<dbReference type="Proteomes" id="UP001066276">
    <property type="component" value="Chromosome 1_2"/>
</dbReference>
<proteinExistence type="predicted"/>
<feature type="compositionally biased region" description="Basic and acidic residues" evidence="1">
    <location>
        <begin position="35"/>
        <end position="55"/>
    </location>
</feature>
<feature type="compositionally biased region" description="Basic residues" evidence="1">
    <location>
        <begin position="1"/>
        <end position="12"/>
    </location>
</feature>
<evidence type="ECO:0000313" key="2">
    <source>
        <dbReference type="EMBL" id="KAJ1210679.1"/>
    </source>
</evidence>
<protein>
    <submittedName>
        <fullName evidence="2">Uncharacterized protein</fullName>
    </submittedName>
</protein>
<dbReference type="EMBL" id="JANPWB010000002">
    <property type="protein sequence ID" value="KAJ1210679.1"/>
    <property type="molecule type" value="Genomic_DNA"/>
</dbReference>
<reference evidence="2" key="1">
    <citation type="journal article" date="2022" name="bioRxiv">
        <title>Sequencing and chromosome-scale assembly of the giantPleurodeles waltlgenome.</title>
        <authorList>
            <person name="Brown T."/>
            <person name="Elewa A."/>
            <person name="Iarovenko S."/>
            <person name="Subramanian E."/>
            <person name="Araus A.J."/>
            <person name="Petzold A."/>
            <person name="Susuki M."/>
            <person name="Suzuki K.-i.T."/>
            <person name="Hayashi T."/>
            <person name="Toyoda A."/>
            <person name="Oliveira C."/>
            <person name="Osipova E."/>
            <person name="Leigh N.D."/>
            <person name="Simon A."/>
            <person name="Yun M.H."/>
        </authorList>
    </citation>
    <scope>NUCLEOTIDE SEQUENCE</scope>
    <source>
        <strain evidence="2">20211129_DDA</strain>
        <tissue evidence="2">Liver</tissue>
    </source>
</reference>
<dbReference type="AlphaFoldDB" id="A0AAV7W9H1"/>
<keyword evidence="3" id="KW-1185">Reference proteome</keyword>
<name>A0AAV7W9H1_PLEWA</name>
<organism evidence="2 3">
    <name type="scientific">Pleurodeles waltl</name>
    <name type="common">Iberian ribbed newt</name>
    <dbReference type="NCBI Taxonomy" id="8319"/>
    <lineage>
        <taxon>Eukaryota</taxon>
        <taxon>Metazoa</taxon>
        <taxon>Chordata</taxon>
        <taxon>Craniata</taxon>
        <taxon>Vertebrata</taxon>
        <taxon>Euteleostomi</taxon>
        <taxon>Amphibia</taxon>
        <taxon>Batrachia</taxon>
        <taxon>Caudata</taxon>
        <taxon>Salamandroidea</taxon>
        <taxon>Salamandridae</taxon>
        <taxon>Pleurodelinae</taxon>
        <taxon>Pleurodeles</taxon>
    </lineage>
</organism>
<evidence type="ECO:0000256" key="1">
    <source>
        <dbReference type="SAM" id="MobiDB-lite"/>
    </source>
</evidence>
<sequence>MTAKRSACKGRKGQGSAPSPKMHGRGGPPSPFTQTRERLRTAALQPRREAREWRLSPHKGSRTGSLDHGWAAGKARIVVAGGRQARNPAWMAALLPGGRRGSGSSCLVDGAPAPGVRTTAGLQIQESEVRLGGRQVAGV</sequence>
<comment type="caution">
    <text evidence="2">The sequence shown here is derived from an EMBL/GenBank/DDBJ whole genome shotgun (WGS) entry which is preliminary data.</text>
</comment>